<organism evidence="1 2">
    <name type="scientific">Haliscomenobacter hydrossis (strain ATCC 27775 / DSM 1100 / LMG 10767 / O)</name>
    <dbReference type="NCBI Taxonomy" id="760192"/>
    <lineage>
        <taxon>Bacteria</taxon>
        <taxon>Pseudomonadati</taxon>
        <taxon>Bacteroidota</taxon>
        <taxon>Saprospiria</taxon>
        <taxon>Saprospirales</taxon>
        <taxon>Haliscomenobacteraceae</taxon>
        <taxon>Haliscomenobacter</taxon>
    </lineage>
</organism>
<dbReference type="Proteomes" id="UP000008461">
    <property type="component" value="Chromosome"/>
</dbReference>
<sequence length="172" mass="19614">MKAIYLFLFVFQVLVTTTCKHYEKKPHTGFNISNLMVSEIDTTLSAGDLGNGILKISFTLHYNSDSIFIPIPLGGKNLLMMPYSKSMNFVLNGEIKNIVGVTDFVYDKIKIEKGKPKRMAILLPKRNYVDTCKFYFELFRTSNVKMDSVGILNLYFGKENKIDYSSVEIAPR</sequence>
<name>F4L3D3_HALH1</name>
<gene>
    <name evidence="1" type="ordered locus">Halhy_5084</name>
</gene>
<dbReference type="KEGG" id="hhy:Halhy_5084"/>
<dbReference type="EMBL" id="CP002691">
    <property type="protein sequence ID" value="AEE52910.1"/>
    <property type="molecule type" value="Genomic_DNA"/>
</dbReference>
<keyword evidence="2" id="KW-1185">Reference proteome</keyword>
<dbReference type="STRING" id="760192.Halhy_5084"/>
<protein>
    <submittedName>
        <fullName evidence="1">Uncharacterized protein</fullName>
    </submittedName>
</protein>
<proteinExistence type="predicted"/>
<reference evidence="1 2" key="1">
    <citation type="journal article" date="2011" name="Stand. Genomic Sci.">
        <title>Complete genome sequence of Haliscomenobacter hydrossis type strain (O).</title>
        <authorList>
            <consortium name="US DOE Joint Genome Institute (JGI-PGF)"/>
            <person name="Daligault H."/>
            <person name="Lapidus A."/>
            <person name="Zeytun A."/>
            <person name="Nolan M."/>
            <person name="Lucas S."/>
            <person name="Del Rio T.G."/>
            <person name="Tice H."/>
            <person name="Cheng J.F."/>
            <person name="Tapia R."/>
            <person name="Han C."/>
            <person name="Goodwin L."/>
            <person name="Pitluck S."/>
            <person name="Liolios K."/>
            <person name="Pagani I."/>
            <person name="Ivanova N."/>
            <person name="Huntemann M."/>
            <person name="Mavromatis K."/>
            <person name="Mikhailova N."/>
            <person name="Pati A."/>
            <person name="Chen A."/>
            <person name="Palaniappan K."/>
            <person name="Land M."/>
            <person name="Hauser L."/>
            <person name="Brambilla E.M."/>
            <person name="Rohde M."/>
            <person name="Verbarg S."/>
            <person name="Goker M."/>
            <person name="Bristow J."/>
            <person name="Eisen J.A."/>
            <person name="Markowitz V."/>
            <person name="Hugenholtz P."/>
            <person name="Kyrpides N.C."/>
            <person name="Klenk H.P."/>
            <person name="Woyke T."/>
        </authorList>
    </citation>
    <scope>NUCLEOTIDE SEQUENCE [LARGE SCALE GENOMIC DNA]</scope>
    <source>
        <strain evidence="2">ATCC 27775 / DSM 1100 / LMG 10767 / O</strain>
    </source>
</reference>
<dbReference type="HOGENOM" id="CLU_1553135_0_0_10"/>
<evidence type="ECO:0000313" key="2">
    <source>
        <dbReference type="Proteomes" id="UP000008461"/>
    </source>
</evidence>
<reference key="2">
    <citation type="submission" date="2011-04" db="EMBL/GenBank/DDBJ databases">
        <title>Complete sequence of chromosome of Haliscomenobacter hydrossis DSM 1100.</title>
        <authorList>
            <consortium name="US DOE Joint Genome Institute (JGI-PGF)"/>
            <person name="Lucas S."/>
            <person name="Han J."/>
            <person name="Lapidus A."/>
            <person name="Bruce D."/>
            <person name="Goodwin L."/>
            <person name="Pitluck S."/>
            <person name="Peters L."/>
            <person name="Kyrpides N."/>
            <person name="Mavromatis K."/>
            <person name="Ivanova N."/>
            <person name="Ovchinnikova G."/>
            <person name="Pagani I."/>
            <person name="Daligault H."/>
            <person name="Detter J.C."/>
            <person name="Han C."/>
            <person name="Land M."/>
            <person name="Hauser L."/>
            <person name="Markowitz V."/>
            <person name="Cheng J.-F."/>
            <person name="Hugenholtz P."/>
            <person name="Woyke T."/>
            <person name="Wu D."/>
            <person name="Verbarg S."/>
            <person name="Frueling A."/>
            <person name="Brambilla E."/>
            <person name="Klenk H.-P."/>
            <person name="Eisen J.A."/>
        </authorList>
    </citation>
    <scope>NUCLEOTIDE SEQUENCE</scope>
    <source>
        <strain>DSM 1100</strain>
    </source>
</reference>
<evidence type="ECO:0000313" key="1">
    <source>
        <dbReference type="EMBL" id="AEE52910.1"/>
    </source>
</evidence>
<dbReference type="AlphaFoldDB" id="F4L3D3"/>
<dbReference type="RefSeq" id="WP_013767445.1">
    <property type="nucleotide sequence ID" value="NC_015510.1"/>
</dbReference>
<accession>F4L3D3</accession>